<accession>A0A443I6K6</accession>
<feature type="transmembrane region" description="Helical" evidence="1">
    <location>
        <begin position="69"/>
        <end position="87"/>
    </location>
</feature>
<keyword evidence="1" id="KW-1133">Transmembrane helix</keyword>
<evidence type="ECO:0000313" key="2">
    <source>
        <dbReference type="EMBL" id="RWQ99714.1"/>
    </source>
</evidence>
<comment type="caution">
    <text evidence="2">The sequence shown here is derived from an EMBL/GenBank/DDBJ whole genome shotgun (WGS) entry which is preliminary data.</text>
</comment>
<keyword evidence="1" id="KW-0812">Transmembrane</keyword>
<reference evidence="2 3" key="1">
    <citation type="journal article" date="2018" name="Front. Microbiol.">
        <title>Genomic and genetic insights into a cosmopolitan fungus, Paecilomyces variotii (Eurotiales).</title>
        <authorList>
            <person name="Urquhart A.S."/>
            <person name="Mondo S.J."/>
            <person name="Makela M.R."/>
            <person name="Hane J.K."/>
            <person name="Wiebenga A."/>
            <person name="He G."/>
            <person name="Mihaltcheva S."/>
            <person name="Pangilinan J."/>
            <person name="Lipzen A."/>
            <person name="Barry K."/>
            <person name="de Vries R.P."/>
            <person name="Grigoriev I.V."/>
            <person name="Idnurm A."/>
        </authorList>
    </citation>
    <scope>NUCLEOTIDE SEQUENCE [LARGE SCALE GENOMIC DNA]</scope>
    <source>
        <strain evidence="2 3">CBS 101075</strain>
    </source>
</reference>
<gene>
    <name evidence="2" type="ORF">C8Q69DRAFT_512397</name>
</gene>
<feature type="transmembrane region" description="Helical" evidence="1">
    <location>
        <begin position="99"/>
        <end position="116"/>
    </location>
</feature>
<dbReference type="Proteomes" id="UP000283841">
    <property type="component" value="Unassembled WGS sequence"/>
</dbReference>
<proteinExistence type="predicted"/>
<dbReference type="EMBL" id="RCNU01000001">
    <property type="protein sequence ID" value="RWQ99714.1"/>
    <property type="molecule type" value="Genomic_DNA"/>
</dbReference>
<evidence type="ECO:0000256" key="1">
    <source>
        <dbReference type="SAM" id="Phobius"/>
    </source>
</evidence>
<organism evidence="2 3">
    <name type="scientific">Byssochlamys spectabilis</name>
    <name type="common">Paecilomyces variotii</name>
    <dbReference type="NCBI Taxonomy" id="264951"/>
    <lineage>
        <taxon>Eukaryota</taxon>
        <taxon>Fungi</taxon>
        <taxon>Dikarya</taxon>
        <taxon>Ascomycota</taxon>
        <taxon>Pezizomycotina</taxon>
        <taxon>Eurotiomycetes</taxon>
        <taxon>Eurotiomycetidae</taxon>
        <taxon>Eurotiales</taxon>
        <taxon>Thermoascaceae</taxon>
        <taxon>Paecilomyces</taxon>
    </lineage>
</organism>
<sequence>MDCATVLAAILHATGHATETWGGTVSLWDAKFTNILELINFCFLFVFMLHIVNYKWLSLIMSTTAREHGLLRSHYSAAFFGAAYVPVILGHDLWVDQGTAVKLQLFAMCTYWTVFYRKEQEVRMWEEERDKWHEQLRQMRITLAEYVRDMRRDPTPARERGTRAALVAFRTAKARIKEKERLLFRGGYLREAKRFS</sequence>
<protein>
    <submittedName>
        <fullName evidence="2">Uncharacterized protein</fullName>
    </submittedName>
</protein>
<dbReference type="VEuPathDB" id="FungiDB:C8Q69DRAFT_512397"/>
<keyword evidence="3" id="KW-1185">Reference proteome</keyword>
<keyword evidence="1" id="KW-0472">Membrane</keyword>
<feature type="transmembrane region" description="Helical" evidence="1">
    <location>
        <begin position="38"/>
        <end position="57"/>
    </location>
</feature>
<dbReference type="GeneID" id="39602566"/>
<dbReference type="AlphaFoldDB" id="A0A443I6K6"/>
<dbReference type="RefSeq" id="XP_028489359.1">
    <property type="nucleotide sequence ID" value="XM_028633289.1"/>
</dbReference>
<name>A0A443I6K6_BYSSP</name>
<evidence type="ECO:0000313" key="3">
    <source>
        <dbReference type="Proteomes" id="UP000283841"/>
    </source>
</evidence>